<sequence length="73" mass="8145">MKSKVFRYKLLVTIIGAIGGFLYWKYIGCASGTCPIKSVWYLMTLWGTAMGYLLGDLSVNFVVKREAGNDKTV</sequence>
<proteinExistence type="predicted"/>
<keyword evidence="1" id="KW-0812">Transmembrane</keyword>
<dbReference type="AlphaFoldDB" id="A0A5K7S476"/>
<organism evidence="2 3">
    <name type="scientific">Aquipluma nitroreducens</name>
    <dbReference type="NCBI Taxonomy" id="2010828"/>
    <lineage>
        <taxon>Bacteria</taxon>
        <taxon>Pseudomonadati</taxon>
        <taxon>Bacteroidota</taxon>
        <taxon>Bacteroidia</taxon>
        <taxon>Marinilabiliales</taxon>
        <taxon>Prolixibacteraceae</taxon>
        <taxon>Aquipluma</taxon>
    </lineage>
</organism>
<dbReference type="InterPro" id="IPR045764">
    <property type="entry name" value="DUF6132"/>
</dbReference>
<accession>A0A5K7S476</accession>
<evidence type="ECO:0000256" key="1">
    <source>
        <dbReference type="SAM" id="Phobius"/>
    </source>
</evidence>
<protein>
    <submittedName>
        <fullName evidence="2">Uncharacterized protein</fullName>
    </submittedName>
</protein>
<dbReference type="Pfam" id="PF19628">
    <property type="entry name" value="DUF6132"/>
    <property type="match status" value="1"/>
</dbReference>
<keyword evidence="1" id="KW-1133">Transmembrane helix</keyword>
<evidence type="ECO:0000313" key="3">
    <source>
        <dbReference type="Proteomes" id="UP001193389"/>
    </source>
</evidence>
<dbReference type="Proteomes" id="UP001193389">
    <property type="component" value="Chromosome"/>
</dbReference>
<dbReference type="EMBL" id="AP018694">
    <property type="protein sequence ID" value="BBE16352.1"/>
    <property type="molecule type" value="Genomic_DNA"/>
</dbReference>
<dbReference type="KEGG" id="anf:AQPE_0490"/>
<keyword evidence="1" id="KW-0472">Membrane</keyword>
<evidence type="ECO:0000313" key="2">
    <source>
        <dbReference type="EMBL" id="BBE16352.1"/>
    </source>
</evidence>
<dbReference type="RefSeq" id="WP_318349433.1">
    <property type="nucleotide sequence ID" value="NZ_AP018694.1"/>
</dbReference>
<feature type="transmembrane region" description="Helical" evidence="1">
    <location>
        <begin position="7"/>
        <end position="27"/>
    </location>
</feature>
<name>A0A5K7S476_9BACT</name>
<feature type="transmembrane region" description="Helical" evidence="1">
    <location>
        <begin position="39"/>
        <end position="63"/>
    </location>
</feature>
<keyword evidence="3" id="KW-1185">Reference proteome</keyword>
<gene>
    <name evidence="2" type="ORF">AQPE_0490</name>
</gene>
<reference evidence="2" key="1">
    <citation type="journal article" date="2020" name="Int. J. Syst. Evol. Microbiol.">
        <title>Aquipluma nitroreducens gen. nov. sp. nov., a novel facultatively anaerobic bacterium isolated from a freshwater lake.</title>
        <authorList>
            <person name="Watanabe M."/>
            <person name="Kojima H."/>
            <person name="Fukui M."/>
        </authorList>
    </citation>
    <scope>NUCLEOTIDE SEQUENCE</scope>
    <source>
        <strain evidence="2">MeG22</strain>
    </source>
</reference>